<organism evidence="1 3">
    <name type="scientific">Medicago truncatula</name>
    <name type="common">Barrel medic</name>
    <name type="synonym">Medicago tribuloides</name>
    <dbReference type="NCBI Taxonomy" id="3880"/>
    <lineage>
        <taxon>Eukaryota</taxon>
        <taxon>Viridiplantae</taxon>
        <taxon>Streptophyta</taxon>
        <taxon>Embryophyta</taxon>
        <taxon>Tracheophyta</taxon>
        <taxon>Spermatophyta</taxon>
        <taxon>Magnoliopsida</taxon>
        <taxon>eudicotyledons</taxon>
        <taxon>Gunneridae</taxon>
        <taxon>Pentapetalae</taxon>
        <taxon>rosids</taxon>
        <taxon>fabids</taxon>
        <taxon>Fabales</taxon>
        <taxon>Fabaceae</taxon>
        <taxon>Papilionoideae</taxon>
        <taxon>50 kb inversion clade</taxon>
        <taxon>NPAAA clade</taxon>
        <taxon>Hologalegina</taxon>
        <taxon>IRL clade</taxon>
        <taxon>Trifolieae</taxon>
        <taxon>Medicago</taxon>
    </lineage>
</organism>
<reference evidence="2" key="3">
    <citation type="submission" date="2015-04" db="UniProtKB">
        <authorList>
            <consortium name="EnsemblPlants"/>
        </authorList>
    </citation>
    <scope>IDENTIFICATION</scope>
    <source>
        <strain evidence="2">cv. Jemalong A17</strain>
    </source>
</reference>
<dbReference type="HOGENOM" id="CLU_1838101_0_0_1"/>
<keyword evidence="3" id="KW-1185">Reference proteome</keyword>
<proteinExistence type="predicted"/>
<accession>A0A072UY31</accession>
<dbReference type="EMBL" id="CM001220">
    <property type="protein sequence ID" value="KEH30770.1"/>
    <property type="molecule type" value="Genomic_DNA"/>
</dbReference>
<evidence type="ECO:0000313" key="1">
    <source>
        <dbReference type="EMBL" id="KEH30770.1"/>
    </source>
</evidence>
<reference evidence="1 3" key="2">
    <citation type="journal article" date="2014" name="BMC Genomics">
        <title>An improved genome release (version Mt4.0) for the model legume Medicago truncatula.</title>
        <authorList>
            <person name="Tang H."/>
            <person name="Krishnakumar V."/>
            <person name="Bidwell S."/>
            <person name="Rosen B."/>
            <person name="Chan A."/>
            <person name="Zhou S."/>
            <person name="Gentzbittel L."/>
            <person name="Childs K.L."/>
            <person name="Yandell M."/>
            <person name="Gundlach H."/>
            <person name="Mayer K.F."/>
            <person name="Schwartz D.C."/>
            <person name="Town C.D."/>
        </authorList>
    </citation>
    <scope>GENOME REANNOTATION</scope>
    <source>
        <strain evidence="1">A17</strain>
        <strain evidence="2 3">cv. Jemalong A17</strain>
    </source>
</reference>
<protein>
    <submittedName>
        <fullName evidence="1 2">Uncharacterized protein</fullName>
    </submittedName>
</protein>
<dbReference type="AlphaFoldDB" id="A0A072UY31"/>
<sequence length="140" mass="16420">MSTMQEELTRADEHLFQERIEQVIKHRPCNIPHVRFRYLYKLFYPRNFQVKSKIVIEIMEEVEPLNNLFSHSSSPKKFIQVILAWFEGVRAKMVIMNMSQVGWAVSEKARPTSQGISCFGDSRSCRFWISCFAISGSNLR</sequence>
<evidence type="ECO:0000313" key="2">
    <source>
        <dbReference type="EnsemblPlants" id="KEH30770"/>
    </source>
</evidence>
<dbReference type="Proteomes" id="UP000002051">
    <property type="component" value="Chromosome 4"/>
</dbReference>
<gene>
    <name evidence="1" type="ordered locus">MTR_4g081570</name>
</gene>
<dbReference type="EnsemblPlants" id="KEH30770">
    <property type="protein sequence ID" value="KEH30770"/>
    <property type="gene ID" value="MTR_4g081570"/>
</dbReference>
<reference evidence="1 3" key="1">
    <citation type="journal article" date="2011" name="Nature">
        <title>The Medicago genome provides insight into the evolution of rhizobial symbioses.</title>
        <authorList>
            <person name="Young N.D."/>
            <person name="Debelle F."/>
            <person name="Oldroyd G.E."/>
            <person name="Geurts R."/>
            <person name="Cannon S.B."/>
            <person name="Udvardi M.K."/>
            <person name="Benedito V.A."/>
            <person name="Mayer K.F."/>
            <person name="Gouzy J."/>
            <person name="Schoof H."/>
            <person name="Van de Peer Y."/>
            <person name="Proost S."/>
            <person name="Cook D.R."/>
            <person name="Meyers B.C."/>
            <person name="Spannagl M."/>
            <person name="Cheung F."/>
            <person name="De Mita S."/>
            <person name="Krishnakumar V."/>
            <person name="Gundlach H."/>
            <person name="Zhou S."/>
            <person name="Mudge J."/>
            <person name="Bharti A.K."/>
            <person name="Murray J.D."/>
            <person name="Naoumkina M.A."/>
            <person name="Rosen B."/>
            <person name="Silverstein K.A."/>
            <person name="Tang H."/>
            <person name="Rombauts S."/>
            <person name="Zhao P.X."/>
            <person name="Zhou P."/>
            <person name="Barbe V."/>
            <person name="Bardou P."/>
            <person name="Bechner M."/>
            <person name="Bellec A."/>
            <person name="Berger A."/>
            <person name="Berges H."/>
            <person name="Bidwell S."/>
            <person name="Bisseling T."/>
            <person name="Choisne N."/>
            <person name="Couloux A."/>
            <person name="Denny R."/>
            <person name="Deshpande S."/>
            <person name="Dai X."/>
            <person name="Doyle J.J."/>
            <person name="Dudez A.M."/>
            <person name="Farmer A.D."/>
            <person name="Fouteau S."/>
            <person name="Franken C."/>
            <person name="Gibelin C."/>
            <person name="Gish J."/>
            <person name="Goldstein S."/>
            <person name="Gonzalez A.J."/>
            <person name="Green P.J."/>
            <person name="Hallab A."/>
            <person name="Hartog M."/>
            <person name="Hua A."/>
            <person name="Humphray S.J."/>
            <person name="Jeong D.H."/>
            <person name="Jing Y."/>
            <person name="Jocker A."/>
            <person name="Kenton S.M."/>
            <person name="Kim D.J."/>
            <person name="Klee K."/>
            <person name="Lai H."/>
            <person name="Lang C."/>
            <person name="Lin S."/>
            <person name="Macmil S.L."/>
            <person name="Magdelenat G."/>
            <person name="Matthews L."/>
            <person name="McCorrison J."/>
            <person name="Monaghan E.L."/>
            <person name="Mun J.H."/>
            <person name="Najar F.Z."/>
            <person name="Nicholson C."/>
            <person name="Noirot C."/>
            <person name="O'Bleness M."/>
            <person name="Paule C.R."/>
            <person name="Poulain J."/>
            <person name="Prion F."/>
            <person name="Qin B."/>
            <person name="Qu C."/>
            <person name="Retzel E.F."/>
            <person name="Riddle C."/>
            <person name="Sallet E."/>
            <person name="Samain S."/>
            <person name="Samson N."/>
            <person name="Sanders I."/>
            <person name="Saurat O."/>
            <person name="Scarpelli C."/>
            <person name="Schiex T."/>
            <person name="Segurens B."/>
            <person name="Severin A.J."/>
            <person name="Sherrier D.J."/>
            <person name="Shi R."/>
            <person name="Sims S."/>
            <person name="Singer S.R."/>
            <person name="Sinharoy S."/>
            <person name="Sterck L."/>
            <person name="Viollet A."/>
            <person name="Wang B.B."/>
            <person name="Wang K."/>
            <person name="Wang M."/>
            <person name="Wang X."/>
            <person name="Warfsmann J."/>
            <person name="Weissenbach J."/>
            <person name="White D.D."/>
            <person name="White J.D."/>
            <person name="Wiley G.B."/>
            <person name="Wincker P."/>
            <person name="Xing Y."/>
            <person name="Yang L."/>
            <person name="Yao Z."/>
            <person name="Ying F."/>
            <person name="Zhai J."/>
            <person name="Zhou L."/>
            <person name="Zuber A."/>
            <person name="Denarie J."/>
            <person name="Dixon R.A."/>
            <person name="May G.D."/>
            <person name="Schwartz D.C."/>
            <person name="Rogers J."/>
            <person name="Quetier F."/>
            <person name="Town C.D."/>
            <person name="Roe B.A."/>
        </authorList>
    </citation>
    <scope>NUCLEOTIDE SEQUENCE [LARGE SCALE GENOMIC DNA]</scope>
    <source>
        <strain evidence="1">A17</strain>
        <strain evidence="2 3">cv. Jemalong A17</strain>
    </source>
</reference>
<name>A0A072UY31_MEDTR</name>
<evidence type="ECO:0000313" key="3">
    <source>
        <dbReference type="Proteomes" id="UP000002051"/>
    </source>
</evidence>